<feature type="compositionally biased region" description="Polar residues" evidence="1">
    <location>
        <begin position="1"/>
        <end position="21"/>
    </location>
</feature>
<comment type="caution">
    <text evidence="2">The sequence shown here is derived from an EMBL/GenBank/DDBJ whole genome shotgun (WGS) entry which is preliminary data.</text>
</comment>
<accession>A0A9N8ZPZ3</accession>
<organism evidence="2 3">
    <name type="scientific">Paraglomus brasilianum</name>
    <dbReference type="NCBI Taxonomy" id="144538"/>
    <lineage>
        <taxon>Eukaryota</taxon>
        <taxon>Fungi</taxon>
        <taxon>Fungi incertae sedis</taxon>
        <taxon>Mucoromycota</taxon>
        <taxon>Glomeromycotina</taxon>
        <taxon>Glomeromycetes</taxon>
        <taxon>Paraglomerales</taxon>
        <taxon>Paraglomeraceae</taxon>
        <taxon>Paraglomus</taxon>
    </lineage>
</organism>
<proteinExistence type="predicted"/>
<feature type="region of interest" description="Disordered" evidence="1">
    <location>
        <begin position="1"/>
        <end position="53"/>
    </location>
</feature>
<keyword evidence="3" id="KW-1185">Reference proteome</keyword>
<evidence type="ECO:0000256" key="1">
    <source>
        <dbReference type="SAM" id="MobiDB-lite"/>
    </source>
</evidence>
<dbReference type="AlphaFoldDB" id="A0A9N8ZPZ3"/>
<feature type="compositionally biased region" description="Basic and acidic residues" evidence="1">
    <location>
        <begin position="44"/>
        <end position="53"/>
    </location>
</feature>
<sequence>MSCKMNSPTQLTSYPPHTGTNKLRKYQTFYENRPNGLDSLPNGSREEVEDGLR</sequence>
<dbReference type="Proteomes" id="UP000789739">
    <property type="component" value="Unassembled WGS sequence"/>
</dbReference>
<evidence type="ECO:0000313" key="3">
    <source>
        <dbReference type="Proteomes" id="UP000789739"/>
    </source>
</evidence>
<evidence type="ECO:0000313" key="2">
    <source>
        <dbReference type="EMBL" id="CAG8503264.1"/>
    </source>
</evidence>
<reference evidence="2" key="1">
    <citation type="submission" date="2021-06" db="EMBL/GenBank/DDBJ databases">
        <authorList>
            <person name="Kallberg Y."/>
            <person name="Tangrot J."/>
            <person name="Rosling A."/>
        </authorList>
    </citation>
    <scope>NUCLEOTIDE SEQUENCE</scope>
    <source>
        <strain evidence="2">BR232B</strain>
    </source>
</reference>
<gene>
    <name evidence="2" type="ORF">PBRASI_LOCUS2721</name>
</gene>
<name>A0A9N8ZPZ3_9GLOM</name>
<protein>
    <submittedName>
        <fullName evidence="2">9340_t:CDS:1</fullName>
    </submittedName>
</protein>
<dbReference type="EMBL" id="CAJVPI010000221">
    <property type="protein sequence ID" value="CAG8503264.1"/>
    <property type="molecule type" value="Genomic_DNA"/>
</dbReference>